<organism evidence="1">
    <name type="scientific">Arion vulgaris</name>
    <dbReference type="NCBI Taxonomy" id="1028688"/>
    <lineage>
        <taxon>Eukaryota</taxon>
        <taxon>Metazoa</taxon>
        <taxon>Spiralia</taxon>
        <taxon>Lophotrochozoa</taxon>
        <taxon>Mollusca</taxon>
        <taxon>Gastropoda</taxon>
        <taxon>Heterobranchia</taxon>
        <taxon>Euthyneura</taxon>
        <taxon>Panpulmonata</taxon>
        <taxon>Eupulmonata</taxon>
        <taxon>Stylommatophora</taxon>
        <taxon>Helicina</taxon>
        <taxon>Arionoidea</taxon>
        <taxon>Arionidae</taxon>
        <taxon>Arion</taxon>
    </lineage>
</organism>
<proteinExistence type="predicted"/>
<gene>
    <name evidence="1" type="primary">ORF127914</name>
    <name evidence="2" type="synonym">ORF127925</name>
</gene>
<evidence type="ECO:0000313" key="2">
    <source>
        <dbReference type="EMBL" id="CEK81775.1"/>
    </source>
</evidence>
<accession>A0A0B7ALN0</accession>
<evidence type="ECO:0000313" key="1">
    <source>
        <dbReference type="EMBL" id="CEK81773.1"/>
    </source>
</evidence>
<dbReference type="AlphaFoldDB" id="A0A0B7ALN0"/>
<reference evidence="1" key="1">
    <citation type="submission" date="2014-12" db="EMBL/GenBank/DDBJ databases">
        <title>Insight into the proteome of Arion vulgaris.</title>
        <authorList>
            <person name="Aradska J."/>
            <person name="Bulat T."/>
            <person name="Smidak R."/>
            <person name="Sarate P."/>
            <person name="Gangsoo J."/>
            <person name="Sialana F."/>
            <person name="Bilban M."/>
            <person name="Lubec G."/>
        </authorList>
    </citation>
    <scope>NUCLEOTIDE SEQUENCE</scope>
    <source>
        <tissue evidence="1">Skin</tissue>
    </source>
</reference>
<dbReference type="EMBL" id="HACG01034908">
    <property type="protein sequence ID" value="CEK81773.1"/>
    <property type="molecule type" value="Transcribed_RNA"/>
</dbReference>
<name>A0A0B7ALN0_9EUPU</name>
<sequence>MKTLQSFYFASCEKEDVVRIYLNWVCMATFMFKFKAFVQVIEGNFNVLSSSANARPEGVCYHVPPQLSVSCYSYDF</sequence>
<protein>
    <submittedName>
        <fullName evidence="1">Uncharacterized protein</fullName>
    </submittedName>
</protein>
<dbReference type="EMBL" id="HACG01034910">
    <property type="protein sequence ID" value="CEK81775.1"/>
    <property type="molecule type" value="Transcribed_RNA"/>
</dbReference>